<gene>
    <name evidence="2" type="ORF">AVDCRST_MAG20-1371</name>
</gene>
<accession>A0A6J4HVD9</accession>
<name>A0A6J4HVD9_9ACTN</name>
<evidence type="ECO:0000256" key="1">
    <source>
        <dbReference type="SAM" id="MobiDB-lite"/>
    </source>
</evidence>
<feature type="non-terminal residue" evidence="2">
    <location>
        <position position="65"/>
    </location>
</feature>
<feature type="region of interest" description="Disordered" evidence="1">
    <location>
        <begin position="1"/>
        <end position="65"/>
    </location>
</feature>
<organism evidence="2">
    <name type="scientific">uncultured Acidimicrobiales bacterium</name>
    <dbReference type="NCBI Taxonomy" id="310071"/>
    <lineage>
        <taxon>Bacteria</taxon>
        <taxon>Bacillati</taxon>
        <taxon>Actinomycetota</taxon>
        <taxon>Acidimicrobiia</taxon>
        <taxon>Acidimicrobiales</taxon>
        <taxon>environmental samples</taxon>
    </lineage>
</organism>
<dbReference type="AlphaFoldDB" id="A0A6J4HVD9"/>
<feature type="non-terminal residue" evidence="2">
    <location>
        <position position="1"/>
    </location>
</feature>
<feature type="compositionally biased region" description="Basic residues" evidence="1">
    <location>
        <begin position="25"/>
        <end position="52"/>
    </location>
</feature>
<feature type="compositionally biased region" description="Low complexity" evidence="1">
    <location>
        <begin position="1"/>
        <end position="11"/>
    </location>
</feature>
<dbReference type="EMBL" id="CADCSY010000060">
    <property type="protein sequence ID" value="CAA9233945.1"/>
    <property type="molecule type" value="Genomic_DNA"/>
</dbReference>
<proteinExistence type="predicted"/>
<reference evidence="2" key="1">
    <citation type="submission" date="2020-02" db="EMBL/GenBank/DDBJ databases">
        <authorList>
            <person name="Meier V. D."/>
        </authorList>
    </citation>
    <scope>NUCLEOTIDE SEQUENCE</scope>
    <source>
        <strain evidence="2">AVDCRST_MAG20</strain>
    </source>
</reference>
<evidence type="ECO:0000313" key="2">
    <source>
        <dbReference type="EMBL" id="CAA9233945.1"/>
    </source>
</evidence>
<protein>
    <submittedName>
        <fullName evidence="2">Universal stress protein family</fullName>
    </submittedName>
</protein>
<sequence length="65" mass="7135">APVAVARPAAPSTVGAPGLGQARRDVRRWRGGTPRGRRRRRVRRLPGRPRLGRAHELRTPLGSLV</sequence>